<dbReference type="EMBL" id="CAEZXR010000055">
    <property type="protein sequence ID" value="CAB4695526.1"/>
    <property type="molecule type" value="Genomic_DNA"/>
</dbReference>
<dbReference type="PANTHER" id="PTHR42110">
    <property type="entry name" value="L-ASPARAGINASE, PUTATIVE (AFU_ORTHOLOGUE AFUA_3G11890)-RELATED"/>
    <property type="match status" value="1"/>
</dbReference>
<name>A0A6J6PA73_9ZZZZ</name>
<reference evidence="1" key="1">
    <citation type="submission" date="2020-05" db="EMBL/GenBank/DDBJ databases">
        <authorList>
            <person name="Chiriac C."/>
            <person name="Salcher M."/>
            <person name="Ghai R."/>
            <person name="Kavagutti S V."/>
        </authorList>
    </citation>
    <scope>NUCLEOTIDE SEQUENCE</scope>
</reference>
<accession>A0A6J6PA73</accession>
<dbReference type="PANTHER" id="PTHR42110:SF1">
    <property type="entry name" value="L-ASPARAGINASE, PUTATIVE (AFU_ORTHOLOGUE AFUA_3G11890)-RELATED"/>
    <property type="match status" value="1"/>
</dbReference>
<dbReference type="InterPro" id="IPR010349">
    <property type="entry name" value="Asparaginase_II"/>
</dbReference>
<gene>
    <name evidence="1" type="ORF">UFOPK2579_00656</name>
</gene>
<dbReference type="Pfam" id="PF06089">
    <property type="entry name" value="Asparaginase_II"/>
    <property type="match status" value="1"/>
</dbReference>
<dbReference type="AlphaFoldDB" id="A0A6J6PA73"/>
<proteinExistence type="predicted"/>
<sequence>MSDPAAARPVVAEIVRSGFVEGRHYGSVVALAADGSVEWSVGDVRSPILPRSCNKPVQALAMVELGLDLPPDLLALACASHSGEDFHLDGVRRILAGAGLDESALQTPPDYPLDDTAKEALIRAGGERSAIAMNCSGKHAAMLATCVVRGWDTATYRASDHPLQQAIGETFARATGEDVAVVAVDGCGAPLLSTSLVGLATAFRAMAVAADGPGHRIASAVRAHPAHVSGSTRDELALLTAMPGAIGKAGAESCYVVALPDGRAFALKTDDGAPRVRPVLMAAALRRAGVDQEDWVDGDAVRRTGELPLLGGGVPVGEIRACF</sequence>
<protein>
    <submittedName>
        <fullName evidence="1">Unannotated protein</fullName>
    </submittedName>
</protein>
<organism evidence="1">
    <name type="scientific">freshwater metagenome</name>
    <dbReference type="NCBI Taxonomy" id="449393"/>
    <lineage>
        <taxon>unclassified sequences</taxon>
        <taxon>metagenomes</taxon>
        <taxon>ecological metagenomes</taxon>
    </lineage>
</organism>
<evidence type="ECO:0000313" key="1">
    <source>
        <dbReference type="EMBL" id="CAB4695526.1"/>
    </source>
</evidence>